<accession>A0A6C0CDW1</accession>
<reference evidence="1" key="1">
    <citation type="journal article" date="2020" name="Nature">
        <title>Giant virus diversity and host interactions through global metagenomics.</title>
        <authorList>
            <person name="Schulz F."/>
            <person name="Roux S."/>
            <person name="Paez-Espino D."/>
            <person name="Jungbluth S."/>
            <person name="Walsh D.A."/>
            <person name="Denef V.J."/>
            <person name="McMahon K.D."/>
            <person name="Konstantinidis K.T."/>
            <person name="Eloe-Fadrosh E.A."/>
            <person name="Kyrpides N.C."/>
            <person name="Woyke T."/>
        </authorList>
    </citation>
    <scope>NUCLEOTIDE SEQUENCE</scope>
    <source>
        <strain evidence="1">GVMAG-M-3300020595-32</strain>
    </source>
</reference>
<organism evidence="1">
    <name type="scientific">viral metagenome</name>
    <dbReference type="NCBI Taxonomy" id="1070528"/>
    <lineage>
        <taxon>unclassified sequences</taxon>
        <taxon>metagenomes</taxon>
        <taxon>organismal metagenomes</taxon>
    </lineage>
</organism>
<proteinExistence type="predicted"/>
<name>A0A6C0CDW1_9ZZZZ</name>
<evidence type="ECO:0000313" key="1">
    <source>
        <dbReference type="EMBL" id="QHT02641.1"/>
    </source>
</evidence>
<dbReference type="AlphaFoldDB" id="A0A6C0CDW1"/>
<dbReference type="EMBL" id="MN739396">
    <property type="protein sequence ID" value="QHT02641.1"/>
    <property type="molecule type" value="Genomic_DNA"/>
</dbReference>
<protein>
    <submittedName>
        <fullName evidence="1">Uncharacterized protein</fullName>
    </submittedName>
</protein>
<sequence>MSKTSDNVNLDFPSRMADGRIFTDYRPNCVMNSVLSQGKDSFEYRYYLTNSGNSLEKQKLDELEQNVKCTSCTYDTVLPANTIMNCNQGKCNIGVNDPKGLGLDRANTFQQ</sequence>